<evidence type="ECO:0000256" key="11">
    <source>
        <dbReference type="PIRSR" id="PIRSR006246-2"/>
    </source>
</evidence>
<evidence type="ECO:0000256" key="7">
    <source>
        <dbReference type="ARBA" id="ARBA00023270"/>
    </source>
</evidence>
<comment type="cofactor">
    <cofactor evidence="9 10">
        <name>pyruvate</name>
        <dbReference type="ChEBI" id="CHEBI:15361"/>
    </cofactor>
    <text evidence="9 10">Binds 1 pyruvoyl group covalently per subunit.</text>
</comment>
<dbReference type="KEGG" id="vin:AKJ08_0116"/>
<feature type="active site" description="Schiff-base intermediate with substrate; via pyruvic acid" evidence="9 10">
    <location>
        <position position="25"/>
    </location>
</feature>
<dbReference type="GO" id="GO:0015940">
    <property type="term" value="P:pantothenate biosynthetic process"/>
    <property type="evidence" value="ECO:0007669"/>
    <property type="project" value="UniProtKB-UniRule"/>
</dbReference>
<feature type="binding site" evidence="9 11">
    <location>
        <position position="57"/>
    </location>
    <ligand>
        <name>substrate</name>
    </ligand>
</feature>
<dbReference type="GO" id="GO:0005829">
    <property type="term" value="C:cytosol"/>
    <property type="evidence" value="ECO:0007669"/>
    <property type="project" value="TreeGrafter"/>
</dbReference>
<dbReference type="PIRSF" id="PIRSF006246">
    <property type="entry name" value="Asp_decarbox"/>
    <property type="match status" value="1"/>
</dbReference>
<keyword evidence="1 9" id="KW-0963">Cytoplasm</keyword>
<dbReference type="InterPro" id="IPR009010">
    <property type="entry name" value="Asp_de-COase-like_dom_sf"/>
</dbReference>
<accession>A0A0K1P9G6</accession>
<keyword evidence="4 9" id="KW-0068">Autocatalytic cleavage</keyword>
<dbReference type="AlphaFoldDB" id="A0A0K1P9G6"/>
<dbReference type="Proteomes" id="UP000055590">
    <property type="component" value="Chromosome"/>
</dbReference>
<comment type="function">
    <text evidence="9">Catalyzes the pyruvoyl-dependent decarboxylation of aspartate to produce beta-alanine.</text>
</comment>
<evidence type="ECO:0000256" key="6">
    <source>
        <dbReference type="ARBA" id="ARBA00023239"/>
    </source>
</evidence>
<dbReference type="STRING" id="1391653.AKJ08_0116"/>
<keyword evidence="8 9" id="KW-0670">Pyruvate</keyword>
<feature type="modified residue" description="Pyruvic acid (Ser)" evidence="9 12">
    <location>
        <position position="25"/>
    </location>
</feature>
<dbReference type="GO" id="GO:0006523">
    <property type="term" value="P:alanine biosynthetic process"/>
    <property type="evidence" value="ECO:0007669"/>
    <property type="project" value="InterPro"/>
</dbReference>
<feature type="active site" description="Proton donor" evidence="9 10">
    <location>
        <position position="58"/>
    </location>
</feature>
<dbReference type="Pfam" id="PF02261">
    <property type="entry name" value="Asp_decarbox"/>
    <property type="match status" value="1"/>
</dbReference>
<dbReference type="HAMAP" id="MF_00446">
    <property type="entry name" value="PanD"/>
    <property type="match status" value="1"/>
</dbReference>
<comment type="pathway">
    <text evidence="9">Cofactor biosynthesis; (R)-pantothenate biosynthesis; beta-alanine from L-aspartate: step 1/1.</text>
</comment>
<dbReference type="EC" id="4.1.1.11" evidence="9"/>
<dbReference type="SUPFAM" id="SSF50692">
    <property type="entry name" value="ADC-like"/>
    <property type="match status" value="1"/>
</dbReference>
<dbReference type="OrthoDB" id="9803983at2"/>
<comment type="subunit">
    <text evidence="9">Heterooctamer of four alpha and four beta subunits.</text>
</comment>
<keyword evidence="3 9" id="KW-0210">Decarboxylase</keyword>
<evidence type="ECO:0000256" key="5">
    <source>
        <dbReference type="ARBA" id="ARBA00023145"/>
    </source>
</evidence>
<dbReference type="Gene3D" id="2.40.40.20">
    <property type="match status" value="1"/>
</dbReference>
<proteinExistence type="inferred from homology"/>
<evidence type="ECO:0000313" key="14">
    <source>
        <dbReference type="EMBL" id="AKU89729.1"/>
    </source>
</evidence>
<comment type="subcellular location">
    <subcellularLocation>
        <location evidence="9">Cytoplasm</location>
    </subcellularLocation>
</comment>
<comment type="similarity">
    <text evidence="9">Belongs to the PanD family.</text>
</comment>
<evidence type="ECO:0000256" key="8">
    <source>
        <dbReference type="ARBA" id="ARBA00023317"/>
    </source>
</evidence>
<dbReference type="RefSeq" id="WP_050724283.1">
    <property type="nucleotide sequence ID" value="NZ_CP012332.1"/>
</dbReference>
<feature type="chain" id="PRO_5014000564" description="Aspartate 1-decarboxylase beta chain" evidence="9 13">
    <location>
        <begin position="1"/>
        <end position="24"/>
    </location>
</feature>
<keyword evidence="15" id="KW-1185">Reference proteome</keyword>
<evidence type="ECO:0000256" key="3">
    <source>
        <dbReference type="ARBA" id="ARBA00022793"/>
    </source>
</evidence>
<protein>
    <recommendedName>
        <fullName evidence="9">Aspartate 1-decarboxylase</fullName>
        <ecNumber evidence="9">4.1.1.11</ecNumber>
    </recommendedName>
    <alternativeName>
        <fullName evidence="9">Aspartate alpha-decarboxylase</fullName>
    </alternativeName>
    <component>
        <recommendedName>
            <fullName evidence="9">Aspartate 1-decarboxylase beta chain</fullName>
        </recommendedName>
    </component>
    <component>
        <recommendedName>
            <fullName evidence="9">Aspartate 1-decarboxylase alpha chain</fullName>
        </recommendedName>
    </component>
</protein>
<sequence length="130" mass="14434">MRRQVFKSKLHRVKVTQADVDYEGSVTVDEDLLDAADIREFEAVHIWNVTNGSRLVTYALKGPRGSRIVCVNGAAAHLNHPGDRVILATFADLDDAELTTFKPKVVLVDDENRIKDPDATEVPGPLRRVS</sequence>
<dbReference type="PATRIC" id="fig|1391653.3.peg.123"/>
<evidence type="ECO:0000256" key="13">
    <source>
        <dbReference type="PIRSR" id="PIRSR006246-5"/>
    </source>
</evidence>
<evidence type="ECO:0000256" key="10">
    <source>
        <dbReference type="PIRSR" id="PIRSR006246-1"/>
    </source>
</evidence>
<dbReference type="InterPro" id="IPR003190">
    <property type="entry name" value="Asp_decarbox"/>
</dbReference>
<dbReference type="PANTHER" id="PTHR21012:SF0">
    <property type="entry name" value="ASPARTATE 1-DECARBOXYLASE"/>
    <property type="match status" value="1"/>
</dbReference>
<gene>
    <name evidence="9" type="primary">panD</name>
    <name evidence="14" type="ORF">AKJ08_0116</name>
</gene>
<evidence type="ECO:0000256" key="4">
    <source>
        <dbReference type="ARBA" id="ARBA00022813"/>
    </source>
</evidence>
<name>A0A0K1P9G6_9BACT</name>
<organism evidence="14 15">
    <name type="scientific">Vulgatibacter incomptus</name>
    <dbReference type="NCBI Taxonomy" id="1391653"/>
    <lineage>
        <taxon>Bacteria</taxon>
        <taxon>Pseudomonadati</taxon>
        <taxon>Myxococcota</taxon>
        <taxon>Myxococcia</taxon>
        <taxon>Myxococcales</taxon>
        <taxon>Cystobacterineae</taxon>
        <taxon>Vulgatibacteraceae</taxon>
        <taxon>Vulgatibacter</taxon>
    </lineage>
</organism>
<evidence type="ECO:0000256" key="12">
    <source>
        <dbReference type="PIRSR" id="PIRSR006246-3"/>
    </source>
</evidence>
<keyword evidence="5 9" id="KW-0865">Zymogen</keyword>
<evidence type="ECO:0000256" key="9">
    <source>
        <dbReference type="HAMAP-Rule" id="MF_00446"/>
    </source>
</evidence>
<reference evidence="14 15" key="1">
    <citation type="submission" date="2015-08" db="EMBL/GenBank/DDBJ databases">
        <authorList>
            <person name="Babu N.S."/>
            <person name="Beckwith C.J."/>
            <person name="Beseler K.G."/>
            <person name="Brison A."/>
            <person name="Carone J.V."/>
            <person name="Caskin T.P."/>
            <person name="Diamond M."/>
            <person name="Durham M.E."/>
            <person name="Foxe J.M."/>
            <person name="Go M."/>
            <person name="Henderson B.A."/>
            <person name="Jones I.B."/>
            <person name="McGettigan J.A."/>
            <person name="Micheletti S.J."/>
            <person name="Nasrallah M.E."/>
            <person name="Ortiz D."/>
            <person name="Piller C.R."/>
            <person name="Privatt S.R."/>
            <person name="Schneider S.L."/>
            <person name="Sharp S."/>
            <person name="Smith T.C."/>
            <person name="Stanton J.D."/>
            <person name="Ullery H.E."/>
            <person name="Wilson R.J."/>
            <person name="Serrano M.G."/>
            <person name="Buck G."/>
            <person name="Lee V."/>
            <person name="Wang Y."/>
            <person name="Carvalho R."/>
            <person name="Voegtly L."/>
            <person name="Shi R."/>
            <person name="Duckworth R."/>
            <person name="Johnson A."/>
            <person name="Loviza R."/>
            <person name="Walstead R."/>
            <person name="Shah Z."/>
            <person name="Kiflezghi M."/>
            <person name="Wade K."/>
            <person name="Ball S.L."/>
            <person name="Bradley K.W."/>
            <person name="Asai D.J."/>
            <person name="Bowman C.A."/>
            <person name="Russell D.A."/>
            <person name="Pope W.H."/>
            <person name="Jacobs-Sera D."/>
            <person name="Hendrix R.W."/>
            <person name="Hatfull G.F."/>
        </authorList>
    </citation>
    <scope>NUCLEOTIDE SEQUENCE [LARGE SCALE GENOMIC DNA]</scope>
    <source>
        <strain evidence="14 15">DSM 27710</strain>
    </source>
</reference>
<evidence type="ECO:0000256" key="1">
    <source>
        <dbReference type="ARBA" id="ARBA00022490"/>
    </source>
</evidence>
<dbReference type="NCBIfam" id="TIGR00223">
    <property type="entry name" value="panD"/>
    <property type="match status" value="1"/>
</dbReference>
<dbReference type="UniPathway" id="UPA00028">
    <property type="reaction ID" value="UER00002"/>
</dbReference>
<comment type="catalytic activity">
    <reaction evidence="9">
        <text>L-aspartate + H(+) = beta-alanine + CO2</text>
        <dbReference type="Rhea" id="RHEA:19497"/>
        <dbReference type="ChEBI" id="CHEBI:15378"/>
        <dbReference type="ChEBI" id="CHEBI:16526"/>
        <dbReference type="ChEBI" id="CHEBI:29991"/>
        <dbReference type="ChEBI" id="CHEBI:57966"/>
        <dbReference type="EC" id="4.1.1.11"/>
    </reaction>
</comment>
<feature type="binding site" evidence="9 11">
    <location>
        <begin position="73"/>
        <end position="75"/>
    </location>
    <ligand>
        <name>substrate</name>
    </ligand>
</feature>
<evidence type="ECO:0000313" key="15">
    <source>
        <dbReference type="Proteomes" id="UP000055590"/>
    </source>
</evidence>
<evidence type="ECO:0000256" key="2">
    <source>
        <dbReference type="ARBA" id="ARBA00022655"/>
    </source>
</evidence>
<comment type="PTM">
    <text evidence="9 12">Is synthesized initially as an inactive proenzyme, which is activated by self-cleavage at a specific serine bond to produce a beta-subunit with a hydroxyl group at its C-terminus and an alpha-subunit with a pyruvoyl group at its N-terminus.</text>
</comment>
<feature type="chain" id="PRO_5014000566" description="Aspartate 1-decarboxylase alpha chain" evidence="9 13">
    <location>
        <begin position="25"/>
        <end position="130"/>
    </location>
</feature>
<keyword evidence="7 9" id="KW-0704">Schiff base</keyword>
<dbReference type="EMBL" id="CP012332">
    <property type="protein sequence ID" value="AKU89729.1"/>
    <property type="molecule type" value="Genomic_DNA"/>
</dbReference>
<dbReference type="PANTHER" id="PTHR21012">
    <property type="entry name" value="ASPARTATE 1-DECARBOXYLASE"/>
    <property type="match status" value="1"/>
</dbReference>
<dbReference type="CDD" id="cd06919">
    <property type="entry name" value="Asp_decarbox"/>
    <property type="match status" value="1"/>
</dbReference>
<dbReference type="GO" id="GO:0004068">
    <property type="term" value="F:aspartate 1-decarboxylase activity"/>
    <property type="evidence" value="ECO:0007669"/>
    <property type="project" value="UniProtKB-UniRule"/>
</dbReference>
<keyword evidence="6 9" id="KW-0456">Lyase</keyword>
<keyword evidence="2 9" id="KW-0566">Pantothenate biosynthesis</keyword>